<dbReference type="Proteomes" id="UP001143543">
    <property type="component" value="Unassembled WGS sequence"/>
</dbReference>
<dbReference type="Pfam" id="PF00326">
    <property type="entry name" value="Peptidase_S9"/>
    <property type="match status" value="1"/>
</dbReference>
<dbReference type="PANTHER" id="PTHR14209">
    <property type="entry name" value="ISOAMYL ACETATE-HYDROLYZING ESTERASE 1"/>
    <property type="match status" value="1"/>
</dbReference>
<dbReference type="Gene3D" id="3.40.50.1820">
    <property type="entry name" value="alpha/beta hydrolase"/>
    <property type="match status" value="1"/>
</dbReference>
<accession>A0ABQ5MF09</accession>
<dbReference type="InterPro" id="IPR029058">
    <property type="entry name" value="AB_hydrolase_fold"/>
</dbReference>
<evidence type="ECO:0000259" key="2">
    <source>
        <dbReference type="Pfam" id="PF13472"/>
    </source>
</evidence>
<dbReference type="SUPFAM" id="SSF52266">
    <property type="entry name" value="SGNH hydrolase"/>
    <property type="match status" value="1"/>
</dbReference>
<dbReference type="InterPro" id="IPR036514">
    <property type="entry name" value="SGNH_hydro_sf"/>
</dbReference>
<dbReference type="InterPro" id="IPR013830">
    <property type="entry name" value="SGNH_hydro"/>
</dbReference>
<comment type="caution">
    <text evidence="3">The sequence shown here is derived from an EMBL/GenBank/DDBJ whole genome shotgun (WGS) entry which is preliminary data.</text>
</comment>
<evidence type="ECO:0000313" key="3">
    <source>
        <dbReference type="EMBL" id="GLB47983.1"/>
    </source>
</evidence>
<organism evidence="3 4">
    <name type="scientific">Neptunitalea lumnitzerae</name>
    <dbReference type="NCBI Taxonomy" id="2965509"/>
    <lineage>
        <taxon>Bacteria</taxon>
        <taxon>Pseudomonadati</taxon>
        <taxon>Bacteroidota</taxon>
        <taxon>Flavobacteriia</taxon>
        <taxon>Flavobacteriales</taxon>
        <taxon>Flavobacteriaceae</taxon>
        <taxon>Neptunitalea</taxon>
    </lineage>
</organism>
<name>A0ABQ5MF09_9FLAO</name>
<reference evidence="3" key="1">
    <citation type="submission" date="2022-07" db="EMBL/GenBank/DDBJ databases">
        <title>Taxonomy of Novel Oxalotrophic and Methylotrophic Bacteria.</title>
        <authorList>
            <person name="Sahin N."/>
            <person name="Tani A."/>
        </authorList>
    </citation>
    <scope>NUCLEOTIDE SEQUENCE</scope>
    <source>
        <strain evidence="3">Y10</strain>
    </source>
</reference>
<evidence type="ECO:0000259" key="1">
    <source>
        <dbReference type="Pfam" id="PF00326"/>
    </source>
</evidence>
<keyword evidence="4" id="KW-1185">Reference proteome</keyword>
<protein>
    <submittedName>
        <fullName evidence="3">Uncharacterized protein</fullName>
    </submittedName>
</protein>
<feature type="domain" description="Peptidase S9 prolyl oligopeptidase catalytic" evidence="1">
    <location>
        <begin position="109"/>
        <end position="249"/>
    </location>
</feature>
<dbReference type="PANTHER" id="PTHR14209:SF19">
    <property type="entry name" value="ISOAMYL ACETATE-HYDROLYZING ESTERASE 1 HOMOLOG"/>
    <property type="match status" value="1"/>
</dbReference>
<sequence length="514" mass="57594">MGILCVFAQNNPVWDDTKSKHWLDEFTEVSVPASIDSTQQKAMLYASTAAIPQPLIVSLHTWSGTYAQKDPLCKEILARNWNYIHPDFKGANNHPEAMGCPLVITAIEDAISYALAHTNANPKEVHIVGVSGGGYATLLAYMNIKYPVKSFSAWAPISDIEKWYWESVGRKQKYAADIEQALGGTFNAEAARERSPIWQQPLENLRANAILYIYEGVHDGYTGSVPITHSINMYNKLVADKKAPSEAVVTDEEIIELLATQYSVKVENYKPLFKRGVYLQKHYDNINLTIFEGGHEQLPQALALLPVETPYAYTGNVLLLGDSNAEKPEGWANQLIKLLPDAEVVNISKSGRTIGFDNLGRTELNALRNIDTYLNDAYVESNHKTYRAIVVCLGTNDAKKVFEGREEEVIANFDKLLTAIKKHKVYKKRKTQLIMVTPPPMRTYDMAEKYTGGNERLALLMPQLMRVATDKGFEVLDVFNSLQGVFDNYTEDGVHMQAEGQLMIANRIADLLRN</sequence>
<proteinExistence type="predicted"/>
<dbReference type="InterPro" id="IPR045136">
    <property type="entry name" value="Iah1-like"/>
</dbReference>
<evidence type="ECO:0000313" key="4">
    <source>
        <dbReference type="Proteomes" id="UP001143543"/>
    </source>
</evidence>
<dbReference type="SUPFAM" id="SSF53474">
    <property type="entry name" value="alpha/beta-Hydrolases"/>
    <property type="match status" value="1"/>
</dbReference>
<gene>
    <name evidence="3" type="ORF">Y10_03510</name>
</gene>
<dbReference type="Gene3D" id="3.40.50.1110">
    <property type="entry name" value="SGNH hydrolase"/>
    <property type="match status" value="1"/>
</dbReference>
<dbReference type="InterPro" id="IPR001375">
    <property type="entry name" value="Peptidase_S9_cat"/>
</dbReference>
<feature type="domain" description="SGNH hydrolase-type esterase" evidence="2">
    <location>
        <begin position="320"/>
        <end position="501"/>
    </location>
</feature>
<dbReference type="Pfam" id="PF13472">
    <property type="entry name" value="Lipase_GDSL_2"/>
    <property type="match status" value="1"/>
</dbReference>
<dbReference type="EMBL" id="BRVO01000001">
    <property type="protein sequence ID" value="GLB47983.1"/>
    <property type="molecule type" value="Genomic_DNA"/>
</dbReference>